<dbReference type="HOGENOM" id="CLU_1987519_0_0_2"/>
<dbReference type="Proteomes" id="UP000000758">
    <property type="component" value="Chromosome"/>
</dbReference>
<evidence type="ECO:0000313" key="1">
    <source>
        <dbReference type="EMBL" id="ABK77932.1"/>
    </source>
</evidence>
<gene>
    <name evidence="1" type="ordered locus">CENSYa_1309</name>
</gene>
<reference evidence="1 2" key="1">
    <citation type="journal article" date="2006" name="Proc. Natl. Acad. Sci. U.S.A.">
        <title>Genomic analysis of the uncultivated marine crenarchaeote Cenarchaeum symbiosum.</title>
        <authorList>
            <person name="Hallam S.J."/>
            <person name="Konstantinidis K.T."/>
            <person name="Putnam N."/>
            <person name="Schleper C."/>
            <person name="Watanabe Y."/>
            <person name="Sugahara J."/>
            <person name="Preston C."/>
            <person name="de la Torre J."/>
            <person name="Richardson P.M."/>
            <person name="DeLong E.F."/>
        </authorList>
    </citation>
    <scope>NUCLEOTIDE SEQUENCE [LARGE SCALE GENOMIC DNA]</scope>
    <source>
        <strain evidence="2">A</strain>
    </source>
</reference>
<proteinExistence type="predicted"/>
<accession>A0RX65</accession>
<dbReference type="EMBL" id="DP000238">
    <property type="protein sequence ID" value="ABK77932.1"/>
    <property type="molecule type" value="Genomic_DNA"/>
</dbReference>
<sequence>MKELDRLKSFRLDSADFSIGDFTMPIKQLNFEELPAPAASGESQAGQNTVHMIVDAEFDKKATDKEITVMQKYIQRITGEVDSFIECRNDKKKTTVKIDGNMMHCKPGERKINFKISISDIMFLE</sequence>
<protein>
    <submittedName>
        <fullName evidence="1">Uncharacterized protein</fullName>
    </submittedName>
</protein>
<dbReference type="KEGG" id="csy:CENSYa_1309"/>
<organism evidence="1 2">
    <name type="scientific">Cenarchaeum symbiosum (strain A)</name>
    <dbReference type="NCBI Taxonomy" id="414004"/>
    <lineage>
        <taxon>Archaea</taxon>
        <taxon>Nitrososphaerota</taxon>
        <taxon>Candidatus Cenarchaeales</taxon>
        <taxon>Candidatus Cenarchaeaceae</taxon>
        <taxon>Candidatus Cenarchaeum</taxon>
    </lineage>
</organism>
<keyword evidence="2" id="KW-1185">Reference proteome</keyword>
<name>A0RX65_CENSY</name>
<dbReference type="AlphaFoldDB" id="A0RX65"/>
<evidence type="ECO:0000313" key="2">
    <source>
        <dbReference type="Proteomes" id="UP000000758"/>
    </source>
</evidence>
<dbReference type="EnsemblBacteria" id="ABK77932">
    <property type="protein sequence ID" value="ABK77932"/>
    <property type="gene ID" value="CENSYa_1309"/>
</dbReference>
<dbReference type="STRING" id="414004.CENSYa_1309"/>